<dbReference type="SUPFAM" id="SSF52540">
    <property type="entry name" value="P-loop containing nucleoside triphosphate hydrolases"/>
    <property type="match status" value="1"/>
</dbReference>
<dbReference type="Gene3D" id="3.40.50.300">
    <property type="entry name" value="P-loop containing nucleotide triphosphate hydrolases"/>
    <property type="match status" value="2"/>
</dbReference>
<name>A0A5P8M558_9LACO</name>
<dbReference type="SMART" id="SM00487">
    <property type="entry name" value="DEXDc"/>
    <property type="match status" value="1"/>
</dbReference>
<feature type="domain" description="Helicase C-terminal" evidence="9">
    <location>
        <begin position="545"/>
        <end position="696"/>
    </location>
</feature>
<comment type="similarity">
    <text evidence="1">Belongs to the helicase family. RecQ subfamily.</text>
</comment>
<dbReference type="KEGG" id="lhb:D1010_09450"/>
<keyword evidence="2" id="KW-0547">Nucleotide-binding</keyword>
<evidence type="ECO:0000256" key="6">
    <source>
        <dbReference type="ARBA" id="ARBA00034617"/>
    </source>
</evidence>
<reference evidence="10 11" key="1">
    <citation type="submission" date="2019-10" db="EMBL/GenBank/DDBJ databases">
        <title>The completed genome of Lactobacillus harbinensis M1.</title>
        <authorList>
            <person name="Zheng Y."/>
        </authorList>
    </citation>
    <scope>NUCLEOTIDE SEQUENCE [LARGE SCALE GENOMIC DNA]</scope>
    <source>
        <strain evidence="10 11">M1</strain>
    </source>
</reference>
<dbReference type="GO" id="GO:0005737">
    <property type="term" value="C:cytoplasm"/>
    <property type="evidence" value="ECO:0007669"/>
    <property type="project" value="TreeGrafter"/>
</dbReference>
<dbReference type="PANTHER" id="PTHR13710:SF105">
    <property type="entry name" value="ATP-DEPENDENT DNA HELICASE Q1"/>
    <property type="match status" value="1"/>
</dbReference>
<keyword evidence="3" id="KW-0067">ATP-binding</keyword>
<feature type="domain" description="Helicase ATP-binding" evidence="8">
    <location>
        <begin position="327"/>
        <end position="507"/>
    </location>
</feature>
<dbReference type="AlphaFoldDB" id="A0A5P8M558"/>
<dbReference type="InterPro" id="IPR014001">
    <property type="entry name" value="Helicase_ATP-bd"/>
</dbReference>
<dbReference type="Pfam" id="PF00270">
    <property type="entry name" value="DEAD"/>
    <property type="match status" value="1"/>
</dbReference>
<evidence type="ECO:0000256" key="1">
    <source>
        <dbReference type="ARBA" id="ARBA00005446"/>
    </source>
</evidence>
<dbReference type="PROSITE" id="PS51194">
    <property type="entry name" value="HELICASE_CTER"/>
    <property type="match status" value="1"/>
</dbReference>
<dbReference type="GO" id="GO:0003677">
    <property type="term" value="F:DNA binding"/>
    <property type="evidence" value="ECO:0007669"/>
    <property type="project" value="UniProtKB-KW"/>
</dbReference>
<comment type="catalytic activity">
    <reaction evidence="6">
        <text>Couples ATP hydrolysis with the unwinding of duplex DNA by translocating in the 3'-5' direction.</text>
        <dbReference type="EC" id="5.6.2.4"/>
    </reaction>
</comment>
<gene>
    <name evidence="10" type="ORF">D1010_09450</name>
</gene>
<accession>A0A5P8M558</accession>
<dbReference type="SMART" id="SM00490">
    <property type="entry name" value="HELICc"/>
    <property type="match status" value="1"/>
</dbReference>
<dbReference type="Pfam" id="PF00271">
    <property type="entry name" value="Helicase_C"/>
    <property type="match status" value="1"/>
</dbReference>
<dbReference type="Proteomes" id="UP000326779">
    <property type="component" value="Chromosome"/>
</dbReference>
<dbReference type="GO" id="GO:0006310">
    <property type="term" value="P:DNA recombination"/>
    <property type="evidence" value="ECO:0007669"/>
    <property type="project" value="TreeGrafter"/>
</dbReference>
<sequence>MNLNKSSIIELIAHHHLDDPSSVVVFEGVAPDLLIDVPHKLLPTPVTDTIVDIDSTQRAVYEHAFWYREASWSWVTYEELVGIDLNGWLSPLIGEAKLTLIKNDLYNSVYPYWRPVDAVIANFNQLVEEDDSELPDRTQPIAKLFYKYYEQISKVDDHYFVKPTVMATPVQMNELSLYSDFEVNNVRVDHVYQLSSKDDAVDLTGSEDDFLRYVTKALEKRQSVPLQGYYSGAADSIQHLPFDRLHRLMIVTQVFLDQSDISVMRETVEQRPVINGAEYLRILQENWGYKQFRTLQMYSDPGTGVKDTVDVPQDRIIEDIVDQAEAALNGNSFRDVFITAPTGAGKSVMFQVPALYLLDKHPDERPLTIIISPLIGLMTDQVESMVKKGIMNAKTINSALSPFEKSQIVDDVKNNRIDLLYLSPETLQNRRDITDLIGDRKIGLLIVDEAHTVVTWGKSFRADYWYLGLYLQRLRKTYNFPIVTFTATATFGGENNMLQDISNSLNMINPITYLGNVKRDDILMLVKPIRKSEGQDALDLKTAKLLKRLSIFRKNREKTLIYFPTTKLLNSVKMALNADPAVAALTRTYYGTMFPAEKQAAYEDFASGQALFMLATKAFGMGIDIGDITNVYHYAPTGDVIDYVQEIGRVARKHEIVPYGKAYFDYLRSDFKYVNQLHGMSTIQNWQLRDAMAKILALFKQNHYNRNLVVSAADFKYVLDLDESDSDQADNKLKIILLMIEKDFTEEGNYHYAPFVARPKQAFGTELTFINEVNLEKVQKSKLGPFIKELVDLDQHKGYEHVYSFNMADFWRKYYSKDSYPAFKHQVFSRAERKKTPSLAIFNLLEFATEIAITWTAKNDLKYAQSLFGSIGATFNTFLEQHAISQKQFKVGDLCNYLFKALPIVNTRGKAQALATSLLNFANIVVQQTGTPSLVLRGQNGPQQFRVTRTFPNIESAYTQTADQVFPIDKMRTSMKVITHCQSIFDDHSTRTAMWDLSLRW</sequence>
<keyword evidence="10" id="KW-0378">Hydrolase</keyword>
<dbReference type="EMBL" id="CP045143">
    <property type="protein sequence ID" value="QFR23613.1"/>
    <property type="molecule type" value="Genomic_DNA"/>
</dbReference>
<evidence type="ECO:0000259" key="8">
    <source>
        <dbReference type="PROSITE" id="PS51192"/>
    </source>
</evidence>
<dbReference type="EC" id="5.6.2.4" evidence="7"/>
<dbReference type="InterPro" id="IPR011545">
    <property type="entry name" value="DEAD/DEAH_box_helicase_dom"/>
</dbReference>
<dbReference type="GO" id="GO:0009378">
    <property type="term" value="F:four-way junction helicase activity"/>
    <property type="evidence" value="ECO:0007669"/>
    <property type="project" value="TreeGrafter"/>
</dbReference>
<evidence type="ECO:0000256" key="3">
    <source>
        <dbReference type="ARBA" id="ARBA00022840"/>
    </source>
</evidence>
<evidence type="ECO:0000256" key="5">
    <source>
        <dbReference type="ARBA" id="ARBA00023235"/>
    </source>
</evidence>
<evidence type="ECO:0000256" key="2">
    <source>
        <dbReference type="ARBA" id="ARBA00022741"/>
    </source>
</evidence>
<evidence type="ECO:0000256" key="4">
    <source>
        <dbReference type="ARBA" id="ARBA00023125"/>
    </source>
</evidence>
<evidence type="ECO:0000259" key="9">
    <source>
        <dbReference type="PROSITE" id="PS51194"/>
    </source>
</evidence>
<dbReference type="GO" id="GO:0005524">
    <property type="term" value="F:ATP binding"/>
    <property type="evidence" value="ECO:0007669"/>
    <property type="project" value="UniProtKB-KW"/>
</dbReference>
<dbReference type="CDD" id="cd17920">
    <property type="entry name" value="DEXHc_RecQ"/>
    <property type="match status" value="1"/>
</dbReference>
<protein>
    <recommendedName>
        <fullName evidence="7">DNA 3'-5' helicase</fullName>
        <ecNumber evidence="7">5.6.2.4</ecNumber>
    </recommendedName>
</protein>
<dbReference type="GO" id="GO:0005694">
    <property type="term" value="C:chromosome"/>
    <property type="evidence" value="ECO:0007669"/>
    <property type="project" value="TreeGrafter"/>
</dbReference>
<dbReference type="InterPro" id="IPR027417">
    <property type="entry name" value="P-loop_NTPase"/>
</dbReference>
<evidence type="ECO:0000256" key="7">
    <source>
        <dbReference type="ARBA" id="ARBA00034808"/>
    </source>
</evidence>
<organism evidence="10 11">
    <name type="scientific">Schleiferilactobacillus harbinensis</name>
    <dbReference type="NCBI Taxonomy" id="304207"/>
    <lineage>
        <taxon>Bacteria</taxon>
        <taxon>Bacillati</taxon>
        <taxon>Bacillota</taxon>
        <taxon>Bacilli</taxon>
        <taxon>Lactobacillales</taxon>
        <taxon>Lactobacillaceae</taxon>
        <taxon>Schleiferilactobacillus</taxon>
    </lineage>
</organism>
<evidence type="ECO:0000313" key="11">
    <source>
        <dbReference type="Proteomes" id="UP000326779"/>
    </source>
</evidence>
<keyword evidence="5" id="KW-0413">Isomerase</keyword>
<keyword evidence="10" id="KW-0347">Helicase</keyword>
<dbReference type="GO" id="GO:0043138">
    <property type="term" value="F:3'-5' DNA helicase activity"/>
    <property type="evidence" value="ECO:0007669"/>
    <property type="project" value="UniProtKB-EC"/>
</dbReference>
<dbReference type="RefSeq" id="WP_152260818.1">
    <property type="nucleotide sequence ID" value="NZ_CP045143.1"/>
</dbReference>
<proteinExistence type="inferred from homology"/>
<keyword evidence="4" id="KW-0238">DNA-binding</keyword>
<dbReference type="PROSITE" id="PS51192">
    <property type="entry name" value="HELICASE_ATP_BIND_1"/>
    <property type="match status" value="1"/>
</dbReference>
<dbReference type="GO" id="GO:0006281">
    <property type="term" value="P:DNA repair"/>
    <property type="evidence" value="ECO:0007669"/>
    <property type="project" value="TreeGrafter"/>
</dbReference>
<dbReference type="InterPro" id="IPR001650">
    <property type="entry name" value="Helicase_C-like"/>
</dbReference>
<dbReference type="PANTHER" id="PTHR13710">
    <property type="entry name" value="DNA HELICASE RECQ FAMILY MEMBER"/>
    <property type="match status" value="1"/>
</dbReference>
<evidence type="ECO:0000313" key="10">
    <source>
        <dbReference type="EMBL" id="QFR23613.1"/>
    </source>
</evidence>